<dbReference type="EMBL" id="CP021111">
    <property type="protein sequence ID" value="ARP97258.1"/>
    <property type="molecule type" value="Genomic_DNA"/>
</dbReference>
<keyword evidence="6 8" id="KW-0472">Membrane</keyword>
<evidence type="ECO:0000256" key="2">
    <source>
        <dbReference type="ARBA" id="ARBA00005346"/>
    </source>
</evidence>
<evidence type="ECO:0000256" key="1">
    <source>
        <dbReference type="ARBA" id="ARBA00004651"/>
    </source>
</evidence>
<dbReference type="PANTHER" id="PTHR42703">
    <property type="entry name" value="NADH DEHYDROGENASE"/>
    <property type="match status" value="1"/>
</dbReference>
<evidence type="ECO:0000256" key="3">
    <source>
        <dbReference type="ARBA" id="ARBA00022475"/>
    </source>
</evidence>
<feature type="transmembrane region" description="Helical" evidence="8">
    <location>
        <begin position="222"/>
        <end position="243"/>
    </location>
</feature>
<keyword evidence="4 7" id="KW-0812">Transmembrane</keyword>
<name>A0A1W6ZIL5_9BORD</name>
<dbReference type="Pfam" id="PF00361">
    <property type="entry name" value="Proton_antipo_M"/>
    <property type="match status" value="1"/>
</dbReference>
<dbReference type="KEGG" id="bgm:CAL15_02860"/>
<keyword evidence="3" id="KW-1003">Cell membrane</keyword>
<dbReference type="NCBIfam" id="NF009309">
    <property type="entry name" value="PRK12666.1"/>
    <property type="match status" value="1"/>
</dbReference>
<dbReference type="GO" id="GO:0042773">
    <property type="term" value="P:ATP synthesis coupled electron transport"/>
    <property type="evidence" value="ECO:0007669"/>
    <property type="project" value="InterPro"/>
</dbReference>
<feature type="transmembrane region" description="Helical" evidence="8">
    <location>
        <begin position="87"/>
        <end position="108"/>
    </location>
</feature>
<keyword evidence="5 8" id="KW-1133">Transmembrane helix</keyword>
<evidence type="ECO:0000259" key="9">
    <source>
        <dbReference type="Pfam" id="PF00361"/>
    </source>
</evidence>
<dbReference type="GO" id="GO:0005886">
    <property type="term" value="C:plasma membrane"/>
    <property type="evidence" value="ECO:0007669"/>
    <property type="project" value="UniProtKB-SubCell"/>
</dbReference>
<feature type="domain" description="NADH:quinone oxidoreductase/Mrp antiporter transmembrane" evidence="9">
    <location>
        <begin position="140"/>
        <end position="430"/>
    </location>
</feature>
<dbReference type="STRING" id="463040.CAL15_02860"/>
<accession>A0A1W6ZIL5</accession>
<feature type="transmembrane region" description="Helical" evidence="8">
    <location>
        <begin position="337"/>
        <end position="357"/>
    </location>
</feature>
<keyword evidence="11" id="KW-1185">Reference proteome</keyword>
<dbReference type="InterPro" id="IPR001750">
    <property type="entry name" value="ND/Mrp_TM"/>
</dbReference>
<dbReference type="Proteomes" id="UP000194161">
    <property type="component" value="Chromosome"/>
</dbReference>
<reference evidence="10 11" key="1">
    <citation type="submission" date="2017-05" db="EMBL/GenBank/DDBJ databases">
        <title>Complete and WGS of Bordetella genogroups.</title>
        <authorList>
            <person name="Spilker T."/>
            <person name="LiPuma J."/>
        </authorList>
    </citation>
    <scope>NUCLEOTIDE SEQUENCE [LARGE SCALE GENOMIC DNA]</scope>
    <source>
        <strain evidence="10 11">AU7206</strain>
    </source>
</reference>
<feature type="transmembrane region" description="Helical" evidence="8">
    <location>
        <begin position="418"/>
        <end position="438"/>
    </location>
</feature>
<evidence type="ECO:0000256" key="5">
    <source>
        <dbReference type="ARBA" id="ARBA00022989"/>
    </source>
</evidence>
<feature type="transmembrane region" description="Helical" evidence="8">
    <location>
        <begin position="175"/>
        <end position="202"/>
    </location>
</feature>
<dbReference type="InterPro" id="IPR050586">
    <property type="entry name" value="CPA3_Na-H_Antiporter_D"/>
</dbReference>
<evidence type="ECO:0000256" key="7">
    <source>
        <dbReference type="RuleBase" id="RU000320"/>
    </source>
</evidence>
<evidence type="ECO:0000256" key="4">
    <source>
        <dbReference type="ARBA" id="ARBA00022692"/>
    </source>
</evidence>
<dbReference type="PRINTS" id="PR01437">
    <property type="entry name" value="NUOXDRDTASE4"/>
</dbReference>
<comment type="similarity">
    <text evidence="2">Belongs to the CPA3 antiporters (TC 2.A.63) subunit D family.</text>
</comment>
<organism evidence="10 11">
    <name type="scientific">Bordetella genomosp. 13</name>
    <dbReference type="NCBI Taxonomy" id="463040"/>
    <lineage>
        <taxon>Bacteria</taxon>
        <taxon>Pseudomonadati</taxon>
        <taxon>Pseudomonadota</taxon>
        <taxon>Betaproteobacteria</taxon>
        <taxon>Burkholderiales</taxon>
        <taxon>Alcaligenaceae</taxon>
        <taxon>Bordetella</taxon>
    </lineage>
</organism>
<dbReference type="GO" id="GO:0008137">
    <property type="term" value="F:NADH dehydrogenase (ubiquinone) activity"/>
    <property type="evidence" value="ECO:0007669"/>
    <property type="project" value="InterPro"/>
</dbReference>
<feature type="transmembrane region" description="Helical" evidence="8">
    <location>
        <begin position="120"/>
        <end position="138"/>
    </location>
</feature>
<dbReference type="OrthoDB" id="9768329at2"/>
<feature type="transmembrane region" description="Helical" evidence="8">
    <location>
        <begin position="144"/>
        <end position="163"/>
    </location>
</feature>
<evidence type="ECO:0000256" key="6">
    <source>
        <dbReference type="ARBA" id="ARBA00023136"/>
    </source>
</evidence>
<feature type="transmembrane region" description="Helical" evidence="8">
    <location>
        <begin position="313"/>
        <end position="331"/>
    </location>
</feature>
<feature type="transmembrane region" description="Helical" evidence="8">
    <location>
        <begin position="38"/>
        <end position="58"/>
    </location>
</feature>
<dbReference type="PANTHER" id="PTHR42703:SF1">
    <property type="entry name" value="NA(+)_H(+) ANTIPORTER SUBUNIT D1"/>
    <property type="match status" value="1"/>
</dbReference>
<evidence type="ECO:0000313" key="10">
    <source>
        <dbReference type="EMBL" id="ARP97258.1"/>
    </source>
</evidence>
<feature type="transmembrane region" description="Helical" evidence="8">
    <location>
        <begin position="255"/>
        <end position="279"/>
    </location>
</feature>
<comment type="subcellular location">
    <subcellularLocation>
        <location evidence="1">Cell membrane</location>
        <topology evidence="1">Multi-pass membrane protein</topology>
    </subcellularLocation>
    <subcellularLocation>
        <location evidence="7">Membrane</location>
        <topology evidence="7">Multi-pass membrane protein</topology>
    </subcellularLocation>
</comment>
<dbReference type="InterPro" id="IPR003918">
    <property type="entry name" value="NADH_UbQ_OxRdtase"/>
</dbReference>
<feature type="transmembrane region" description="Helical" evidence="8">
    <location>
        <begin position="14"/>
        <end position="31"/>
    </location>
</feature>
<evidence type="ECO:0000256" key="8">
    <source>
        <dbReference type="SAM" id="Phobius"/>
    </source>
</evidence>
<feature type="transmembrane region" description="Helical" evidence="8">
    <location>
        <begin position="378"/>
        <end position="398"/>
    </location>
</feature>
<protein>
    <submittedName>
        <fullName evidence="10">Monovalent cation/H+ antiporter subunit D</fullName>
    </submittedName>
</protein>
<dbReference type="AlphaFoldDB" id="A0A1W6ZIL5"/>
<sequence>MNAAATLLPGGHEVVLPIVLPLVAGAALLLLERAASRWVPVVSAAAVAAGVLLAALLVQQADHGTVHAYLLGNWAAPHGVALALDRLSALMLLVTALVAAAALTYALAGDDRRHETPSRHFHALFQFQLMGLNGAFLTADLFNLFVFFEVLLAASYGLLLHGATRERLKASVHYVVFNLAGSALFLVAVSLLYAVAGTLNMADLAVKLPQLAAQNQRLAQSALLMLLVVFAVKAALLPLYFWLTDTYASASAPTAALFAVLTKVGVYAIVRATTLFVPAGLVTGALPLLSMLALATLVLAALGALAALRLRTLVAYLVVASAGTLLLATGLGSESGLAAGLFYLVPSTLVACAWFLLADRIASARGGSDRLQPGQRPAAWAPLGIGFFVAAVAVAGVPPLAAFMGKALLLRAAGATPWAGWVVAGVLSSSLMVMVALARAGSVLFWEHGSGPASGMPDRAQDPTGQPGLARAATVGALAAVVLCAVAAGPIARYTAATAAQLFAPQSYVKAVLGAQPLPATADVRREMRERGDLK</sequence>
<evidence type="ECO:0000313" key="11">
    <source>
        <dbReference type="Proteomes" id="UP000194161"/>
    </source>
</evidence>
<feature type="transmembrane region" description="Helical" evidence="8">
    <location>
        <begin position="285"/>
        <end position="306"/>
    </location>
</feature>
<gene>
    <name evidence="10" type="ORF">CAL15_02860</name>
</gene>
<proteinExistence type="inferred from homology"/>